<accession>A4JX25</accession>
<dbReference type="KEGG" id="vg:4960577"/>
<dbReference type="InterPro" id="IPR021815">
    <property type="entry name" value="TsiV"/>
</dbReference>
<sequence length="372" mass="40295">MSLPSIDANMDQNFLEWAKANQGKALVPNGLLEPRYATGGIGAAVVVRASLYFERAFDPAVRAAVADCFDDYCAVPECKLTFLWSNGKAAQPFARAKPLRAAASKLGPEDRFDFCYVGGEQASDASFWRFEVVGQRQWQEKMGNRGLNSLAFSWPVVAVQENPDAFAKLFFDAARRLDAVQGQAGFAVNLSPTAPHENEATEYWIAQIMPGLDVGDPGSTSARDLKGKIKSVNWLTAIGKPMLDTVGGVRALTSELPPNWFAIGDYGAGVIVRAGVLPESGLSEREEEPPFLPPTYVVLDKALRRVRAESMDILQRGTVNAGAPVYNTRESTAAWLRRFEVGDDELLSAKAAILKTPRLPKGSIPSSSGDPV</sequence>
<dbReference type="OrthoDB" id="13670at10239"/>
<reference evidence="1" key="1">
    <citation type="submission" date="2007-06" db="EMBL/GenBank/DDBJ databases">
        <authorList>
            <person name="DeShazer D."/>
            <person name="Ronning C.M."/>
            <person name="Brinkac L."/>
            <person name="Nierman W.C."/>
        </authorList>
    </citation>
    <scope>NUCLEOTIDE SEQUENCE</scope>
</reference>
<dbReference type="Proteomes" id="UP000002289">
    <property type="component" value="Segment"/>
</dbReference>
<gene>
    <name evidence="1" type="ORF">BPSphi6442_0031</name>
</gene>
<name>A4JX25_9CAUD</name>
<dbReference type="Pfam" id="PF11876">
    <property type="entry name" value="TsiV"/>
    <property type="match status" value="1"/>
</dbReference>
<evidence type="ECO:0000313" key="1">
    <source>
        <dbReference type="EMBL" id="ABO60811.1"/>
    </source>
</evidence>
<protein>
    <submittedName>
        <fullName evidence="1">Gp30</fullName>
    </submittedName>
</protein>
<proteinExistence type="predicted"/>
<dbReference type="EMBL" id="CP000625">
    <property type="protein sequence ID" value="ABO60811.1"/>
    <property type="molecule type" value="Genomic_DNA"/>
</dbReference>
<dbReference type="RefSeq" id="YP_001111109.1">
    <property type="nucleotide sequence ID" value="NC_009235.2"/>
</dbReference>
<evidence type="ECO:0000313" key="2">
    <source>
        <dbReference type="Proteomes" id="UP000002289"/>
    </source>
</evidence>
<organism evidence="1 2">
    <name type="scientific">Burkholderia phage phi644-2</name>
    <dbReference type="NCBI Taxonomy" id="2881400"/>
    <lineage>
        <taxon>Viruses</taxon>
        <taxon>Duplodnaviria</taxon>
        <taxon>Heunggongvirae</taxon>
        <taxon>Uroviricota</taxon>
        <taxon>Caudoviricetes</taxon>
        <taxon>Stanholtvirus</taxon>
        <taxon>Stanholtvirus sv6442</taxon>
    </lineage>
</organism>
<dbReference type="GeneID" id="4960577"/>
<keyword evidence="2" id="KW-1185">Reference proteome</keyword>